<feature type="compositionally biased region" description="Basic residues" evidence="2">
    <location>
        <begin position="875"/>
        <end position="884"/>
    </location>
</feature>
<feature type="compositionally biased region" description="Polar residues" evidence="2">
    <location>
        <begin position="536"/>
        <end position="556"/>
    </location>
</feature>
<name>A0A078BBY9_STYLE</name>
<keyword evidence="1" id="KW-0175">Coiled coil</keyword>
<dbReference type="OrthoDB" id="313506at2759"/>
<evidence type="ECO:0008006" key="5">
    <source>
        <dbReference type="Google" id="ProtNLM"/>
    </source>
</evidence>
<dbReference type="PANTHER" id="PTHR35381">
    <property type="entry name" value="EF-HAND DOMAIN-CONTAINING PROTEIN"/>
    <property type="match status" value="1"/>
</dbReference>
<feature type="region of interest" description="Disordered" evidence="2">
    <location>
        <begin position="334"/>
        <end position="361"/>
    </location>
</feature>
<dbReference type="PANTHER" id="PTHR35381:SF1">
    <property type="entry name" value="EF-HAND DOMAIN-CONTAINING PROTEIN"/>
    <property type="match status" value="1"/>
</dbReference>
<feature type="compositionally biased region" description="Polar residues" evidence="2">
    <location>
        <begin position="71"/>
        <end position="82"/>
    </location>
</feature>
<keyword evidence="4" id="KW-1185">Reference proteome</keyword>
<feature type="region of interest" description="Disordered" evidence="2">
    <location>
        <begin position="71"/>
        <end position="91"/>
    </location>
</feature>
<evidence type="ECO:0000256" key="1">
    <source>
        <dbReference type="SAM" id="Coils"/>
    </source>
</evidence>
<dbReference type="Proteomes" id="UP000039865">
    <property type="component" value="Unassembled WGS sequence"/>
</dbReference>
<organism evidence="3 4">
    <name type="scientific">Stylonychia lemnae</name>
    <name type="common">Ciliate</name>
    <dbReference type="NCBI Taxonomy" id="5949"/>
    <lineage>
        <taxon>Eukaryota</taxon>
        <taxon>Sar</taxon>
        <taxon>Alveolata</taxon>
        <taxon>Ciliophora</taxon>
        <taxon>Intramacronucleata</taxon>
        <taxon>Spirotrichea</taxon>
        <taxon>Stichotrichia</taxon>
        <taxon>Sporadotrichida</taxon>
        <taxon>Oxytrichidae</taxon>
        <taxon>Stylonychinae</taxon>
        <taxon>Stylonychia</taxon>
    </lineage>
</organism>
<evidence type="ECO:0000313" key="4">
    <source>
        <dbReference type="Proteomes" id="UP000039865"/>
    </source>
</evidence>
<feature type="region of interest" description="Disordered" evidence="2">
    <location>
        <begin position="600"/>
        <end position="621"/>
    </location>
</feature>
<feature type="compositionally biased region" description="Low complexity" evidence="2">
    <location>
        <begin position="557"/>
        <end position="573"/>
    </location>
</feature>
<proteinExistence type="predicted"/>
<feature type="region of interest" description="Disordered" evidence="2">
    <location>
        <begin position="828"/>
        <end position="896"/>
    </location>
</feature>
<gene>
    <name evidence="3" type="primary">Contig14982.g15969</name>
    <name evidence="3" type="ORF">STYLEM_20886</name>
</gene>
<evidence type="ECO:0000256" key="2">
    <source>
        <dbReference type="SAM" id="MobiDB-lite"/>
    </source>
</evidence>
<dbReference type="InParanoid" id="A0A078BBY9"/>
<feature type="region of interest" description="Disordered" evidence="2">
    <location>
        <begin position="536"/>
        <end position="577"/>
    </location>
</feature>
<evidence type="ECO:0000313" key="3">
    <source>
        <dbReference type="EMBL" id="CDW91726.1"/>
    </source>
</evidence>
<feature type="coiled-coil region" evidence="1">
    <location>
        <begin position="900"/>
        <end position="927"/>
    </location>
</feature>
<accession>A0A078BBY9</accession>
<protein>
    <recommendedName>
        <fullName evidence="5">EF-hand domain-containing protein</fullName>
    </recommendedName>
</protein>
<feature type="compositionally biased region" description="Polar residues" evidence="2">
    <location>
        <begin position="600"/>
        <end position="617"/>
    </location>
</feature>
<feature type="compositionally biased region" description="Low complexity" evidence="2">
    <location>
        <begin position="334"/>
        <end position="347"/>
    </location>
</feature>
<dbReference type="EMBL" id="CCKQ01019699">
    <property type="protein sequence ID" value="CDW91726.1"/>
    <property type="molecule type" value="Genomic_DNA"/>
</dbReference>
<reference evidence="3 4" key="1">
    <citation type="submission" date="2014-06" db="EMBL/GenBank/DDBJ databases">
        <authorList>
            <person name="Swart Estienne"/>
        </authorList>
    </citation>
    <scope>NUCLEOTIDE SEQUENCE [LARGE SCALE GENOMIC DNA]</scope>
    <source>
        <strain evidence="3 4">130c</strain>
    </source>
</reference>
<sequence length="1285" mass="148701">MMPPLPNSMKNNPSQKSLANQTYQNNVSFNNYQPPSVNQLYSAQQNNNIHEMFYQSLGMNENMTMQSQQMNQFPDNQNSNMTIRQQSQRQQIEQDSDTQTYFSCNNQTNPSISHYQQNMPLQRPSYISQDQSRFNQQQLQQNTGRTSFRTAMDGPTNQLNNPINGHQQRPSMFMDIQKELEELKTFDEIFADSQRQVSAPTQYRGGQVQPVQGINSNMQSNAKTPQENTLNRGDFRMMNNNTNNYQPMMSSSLKAQLEQTNNFAPQNKELLTITVDIGDGTSQSILIRENDDPFILASQFAQQYGINEQLRDLLAEQIRVNIDSVIQEDAQTYNNQNQSSGQQQFNQYLSESKQQQQQDQHVYDLQYQDPMSFTQTLNSNPNGSFDTAGIRAEGSFMHQQNSNNNLNSSFQNQSNQRPYEYHNQNTNQLNNISNVFSQQNYPQTDNSIINKTQSIVEDNNRSALYNNPNGISGMINQSYLTDRSGQSQRLFQQPGSQVYQQWRNNLENKMQLIDHKNNQPKINDNSKRMIESKRFNNSGQKNNSVHSRLHQQAVSKQRSLQRQQQQLIDQQQQMSKNRSFVNNNSGSKLINQKFQNQIGNTNRSFTQSGRNSPNRGNYQDPIGQLQKLKQINNDLSHRNIQNARGSIITTKQSSERTFAPLPKPILNYGERLYQKGIKRKEEIERHIREAKNHQEQEEQEQFTYQPQINNISRSLPRNEDNLLKYGQQTRERIEQKRTELLLQEQSECLFRPMITKKSAKLLSERYNNNGESLTRNGHGSKDKFSNLYEDARRRKERQDKIYSACVESECTFQPDTQVTKYYYQRMESKDPNKTGMSNFDRANSRDNSMRKNKNNTTLNNDLFDPESGQPFFKPKVGRGPRKQHRPDPKDQPGGVSMALYDQSKALRQKIEDKKQRAIEERDNQAKTVFTRDHTNRIVEKMKLQKFSELFKQLDSDGDGQVSANRIDISKLSPELLEVLTPLFCEMEELGQTLDEDEFIDAAGRLYDSVPLPQKNIILQTKQKWSEKSKIQQDLQFKPQLNPNSLKIAASKRPKEDVADILLRKKQEYNQKVYEKLQEKENMELVGCTFHPKILQSPQSEGNNSFRNYPRSSSKGFMNRNHANINLNHSQQSLNLNHSHNYGMKQPVSSSFDINNLAQNIANEIYSKQIPHSTTNNPVMNNLLRGGNGLPMGQRYNNQDISNSMINNENAYNSSHHMAGGLGTYKNQGFNTLEPSRLNNFSGTNPHIQDMMGRDILQNQYQQQQYRGIYGSQGRSENSQKLIMMQ</sequence>